<evidence type="ECO:0000256" key="1">
    <source>
        <dbReference type="SAM" id="MobiDB-lite"/>
    </source>
</evidence>
<gene>
    <name evidence="3" type="ORF">FDQ92_10550</name>
</gene>
<dbReference type="RefSeq" id="WP_137424848.1">
    <property type="nucleotide sequence ID" value="NZ_CP040098.1"/>
</dbReference>
<name>A0A4P8L435_9BACT</name>
<feature type="chain" id="PRO_5020995101" description="DUF5666 domain-containing protein" evidence="2">
    <location>
        <begin position="19"/>
        <end position="130"/>
    </location>
</feature>
<evidence type="ECO:0000313" key="4">
    <source>
        <dbReference type="Proteomes" id="UP000298602"/>
    </source>
</evidence>
<keyword evidence="4" id="KW-1185">Reference proteome</keyword>
<sequence>MKKLTCMFIAVMMCLGFAGGFLGCETQEEGSPHSQSEKIAPEVEETIPPRIPPGPAEGQPQESQGAEMTKVTGIISDISPDTGRVRIRDAAGMELTLTAGLGVDLKDFSVGDQVVVEYTRDMVIKAITQQ</sequence>
<reference evidence="3 4" key="2">
    <citation type="submission" date="2019-05" db="EMBL/GenBank/DDBJ databases">
        <authorList>
            <person name="Suflita J.M."/>
            <person name="Marks C.R."/>
        </authorList>
    </citation>
    <scope>NUCLEOTIDE SEQUENCE [LARGE SCALE GENOMIC DNA]</scope>
    <source>
        <strain evidence="3 4">ALDC</strain>
    </source>
</reference>
<organism evidence="3 4">
    <name type="scientific">Desulfoglaeba alkanexedens ALDC</name>
    <dbReference type="NCBI Taxonomy" id="980445"/>
    <lineage>
        <taxon>Bacteria</taxon>
        <taxon>Pseudomonadati</taxon>
        <taxon>Thermodesulfobacteriota</taxon>
        <taxon>Syntrophobacteria</taxon>
        <taxon>Syntrophobacterales</taxon>
        <taxon>Syntrophobacteraceae</taxon>
        <taxon>Desulfoglaeba</taxon>
    </lineage>
</organism>
<dbReference type="Proteomes" id="UP000298602">
    <property type="component" value="Chromosome"/>
</dbReference>
<keyword evidence="2" id="KW-0732">Signal</keyword>
<feature type="signal peptide" evidence="2">
    <location>
        <begin position="1"/>
        <end position="18"/>
    </location>
</feature>
<dbReference type="AlphaFoldDB" id="A0A4P8L435"/>
<evidence type="ECO:0000313" key="3">
    <source>
        <dbReference type="EMBL" id="QCQ22564.1"/>
    </source>
</evidence>
<evidence type="ECO:0008006" key="5">
    <source>
        <dbReference type="Google" id="ProtNLM"/>
    </source>
</evidence>
<accession>A0A4P8L435</accession>
<evidence type="ECO:0000256" key="2">
    <source>
        <dbReference type="SAM" id="SignalP"/>
    </source>
</evidence>
<feature type="region of interest" description="Disordered" evidence="1">
    <location>
        <begin position="25"/>
        <end position="75"/>
    </location>
</feature>
<reference evidence="3 4" key="1">
    <citation type="submission" date="2019-05" db="EMBL/GenBank/DDBJ databases">
        <title>The Complete Genome Sequence of the n-alkane-degrading Desulfoglaeba alkanexedens ALDC reveals multiple alkylsuccinate synthase gene clusters.</title>
        <authorList>
            <person name="Callaghan A.V."/>
            <person name="Davidova I.A."/>
            <person name="Duncan K.E."/>
            <person name="Morris B."/>
            <person name="McInerney M.J."/>
        </authorList>
    </citation>
    <scope>NUCLEOTIDE SEQUENCE [LARGE SCALE GENOMIC DNA]</scope>
    <source>
        <strain evidence="3 4">ALDC</strain>
    </source>
</reference>
<dbReference type="PROSITE" id="PS51257">
    <property type="entry name" value="PROKAR_LIPOPROTEIN"/>
    <property type="match status" value="1"/>
</dbReference>
<dbReference type="KEGG" id="dax:FDQ92_10550"/>
<dbReference type="EMBL" id="CP040098">
    <property type="protein sequence ID" value="QCQ22564.1"/>
    <property type="molecule type" value="Genomic_DNA"/>
</dbReference>
<proteinExistence type="predicted"/>
<protein>
    <recommendedName>
        <fullName evidence="5">DUF5666 domain-containing protein</fullName>
    </recommendedName>
</protein>